<dbReference type="Proteomes" id="UP000623440">
    <property type="component" value="Unassembled WGS sequence"/>
</dbReference>
<evidence type="ECO:0000313" key="2">
    <source>
        <dbReference type="EMBL" id="MBD2534687.1"/>
    </source>
</evidence>
<name>A0ABR8E0P4_9NOSO</name>
<proteinExistence type="predicted"/>
<keyword evidence="1" id="KW-1133">Transmembrane helix</keyword>
<reference evidence="2 3" key="1">
    <citation type="journal article" date="2020" name="ISME J.">
        <title>Comparative genomics reveals insights into cyanobacterial evolution and habitat adaptation.</title>
        <authorList>
            <person name="Chen M.Y."/>
            <person name="Teng W.K."/>
            <person name="Zhao L."/>
            <person name="Hu C.X."/>
            <person name="Zhou Y.K."/>
            <person name="Han B.P."/>
            <person name="Song L.R."/>
            <person name="Shu W.S."/>
        </authorList>
    </citation>
    <scope>NUCLEOTIDE SEQUENCE [LARGE SCALE GENOMIC DNA]</scope>
    <source>
        <strain evidence="2 3">FACHB-838</strain>
    </source>
</reference>
<accession>A0ABR8E0P4</accession>
<evidence type="ECO:0000256" key="1">
    <source>
        <dbReference type="SAM" id="Phobius"/>
    </source>
</evidence>
<dbReference type="EMBL" id="JACJSI010000185">
    <property type="protein sequence ID" value="MBD2534687.1"/>
    <property type="molecule type" value="Genomic_DNA"/>
</dbReference>
<comment type="caution">
    <text evidence="2">The sequence shown here is derived from an EMBL/GenBank/DDBJ whole genome shotgun (WGS) entry which is preliminary data.</text>
</comment>
<organism evidence="2 3">
    <name type="scientific">Nostoc flagelliforme FACHB-838</name>
    <dbReference type="NCBI Taxonomy" id="2692904"/>
    <lineage>
        <taxon>Bacteria</taxon>
        <taxon>Bacillati</taxon>
        <taxon>Cyanobacteriota</taxon>
        <taxon>Cyanophyceae</taxon>
        <taxon>Nostocales</taxon>
        <taxon>Nostocaceae</taxon>
        <taxon>Nostoc</taxon>
    </lineage>
</organism>
<feature type="transmembrane region" description="Helical" evidence="1">
    <location>
        <begin position="7"/>
        <end position="29"/>
    </location>
</feature>
<evidence type="ECO:0000313" key="3">
    <source>
        <dbReference type="Proteomes" id="UP000623440"/>
    </source>
</evidence>
<gene>
    <name evidence="2" type="ORF">H6G97_36530</name>
</gene>
<keyword evidence="3" id="KW-1185">Reference proteome</keyword>
<sequence length="67" mass="7531">MYPINRWVVILSSCMATIATLGLGSRWLITPDLSLHLDYGIPLISVGDRGNSLQENGLYFSVRYQPF</sequence>
<keyword evidence="1" id="KW-0472">Membrane</keyword>
<evidence type="ECO:0008006" key="4">
    <source>
        <dbReference type="Google" id="ProtNLM"/>
    </source>
</evidence>
<protein>
    <recommendedName>
        <fullName evidence="4">Bacterial surface antigen (D15) domain-containing protein</fullName>
    </recommendedName>
</protein>
<keyword evidence="1" id="KW-0812">Transmembrane</keyword>